<dbReference type="Proteomes" id="UP000831880">
    <property type="component" value="Chromosome"/>
</dbReference>
<organism evidence="1 2">
    <name type="scientific">Halobacillus shinanisalinarum</name>
    <dbReference type="NCBI Taxonomy" id="2932258"/>
    <lineage>
        <taxon>Bacteria</taxon>
        <taxon>Bacillati</taxon>
        <taxon>Bacillota</taxon>
        <taxon>Bacilli</taxon>
        <taxon>Bacillales</taxon>
        <taxon>Bacillaceae</taxon>
        <taxon>Halobacillus</taxon>
    </lineage>
</organism>
<accession>A0ABY4GV97</accession>
<evidence type="ECO:0000313" key="2">
    <source>
        <dbReference type="Proteomes" id="UP000831880"/>
    </source>
</evidence>
<reference evidence="1 2" key="1">
    <citation type="submission" date="2022-04" db="EMBL/GenBank/DDBJ databases">
        <title>Halobacillus sp. isolated from saltern.</title>
        <authorList>
            <person name="Won M."/>
            <person name="Lee C.-M."/>
            <person name="Woen H.-Y."/>
            <person name="Kwon S.-W."/>
        </authorList>
    </citation>
    <scope>NUCLEOTIDE SEQUENCE [LARGE SCALE GENOMIC DNA]</scope>
    <source>
        <strain evidence="1 2">SSTM10-2</strain>
    </source>
</reference>
<dbReference type="RefSeq" id="WP_244751659.1">
    <property type="nucleotide sequence ID" value="NZ_CP095074.1"/>
</dbReference>
<keyword evidence="2" id="KW-1185">Reference proteome</keyword>
<proteinExistence type="predicted"/>
<name>A0ABY4GV97_9BACI</name>
<evidence type="ECO:0000313" key="1">
    <source>
        <dbReference type="EMBL" id="UOQ92048.1"/>
    </source>
</evidence>
<dbReference type="EMBL" id="CP095074">
    <property type="protein sequence ID" value="UOQ92048.1"/>
    <property type="molecule type" value="Genomic_DNA"/>
</dbReference>
<protein>
    <submittedName>
        <fullName evidence="1">Uncharacterized protein</fullName>
    </submittedName>
</protein>
<gene>
    <name evidence="1" type="ORF">MUO14_16295</name>
</gene>
<sequence length="53" mass="6048">MASKSLSVPKKMQSKYNEITEVISGFCEKHLNDEYGEGINKCYQIIYDQESGI</sequence>